<accession>A0A1N6YIX2</accession>
<reference evidence="3" key="1">
    <citation type="submission" date="2017-01" db="EMBL/GenBank/DDBJ databases">
        <authorList>
            <person name="Varghese N."/>
            <person name="Submissions S."/>
        </authorList>
    </citation>
    <scope>NUCLEOTIDE SEQUENCE [LARGE SCALE GENOMIC DNA]</scope>
    <source>
        <strain evidence="3">CGMCC 1.7737</strain>
    </source>
</reference>
<dbReference type="Proteomes" id="UP000186914">
    <property type="component" value="Unassembled WGS sequence"/>
</dbReference>
<evidence type="ECO:0000313" key="2">
    <source>
        <dbReference type="EMBL" id="SIR14534.1"/>
    </source>
</evidence>
<evidence type="ECO:0000313" key="3">
    <source>
        <dbReference type="Proteomes" id="UP000186914"/>
    </source>
</evidence>
<gene>
    <name evidence="2" type="ORF">SAMN05421858_1588</name>
</gene>
<evidence type="ECO:0000256" key="1">
    <source>
        <dbReference type="SAM" id="MobiDB-lite"/>
    </source>
</evidence>
<keyword evidence="3" id="KW-1185">Reference proteome</keyword>
<dbReference type="OrthoDB" id="248370at2157"/>
<dbReference type="RefSeq" id="WP_175609642.1">
    <property type="nucleotide sequence ID" value="NZ_FTNO01000001.1"/>
</dbReference>
<dbReference type="Pfam" id="PF24018">
    <property type="entry name" value="DUF7331"/>
    <property type="match status" value="1"/>
</dbReference>
<sequence>MTPSKYEADDSRDGRDNDRYAELEVQDDAVLIYDRKKNTAWIRSNGAVALSSMI</sequence>
<dbReference type="AlphaFoldDB" id="A0A1N6YIX2"/>
<proteinExistence type="predicted"/>
<dbReference type="EMBL" id="FTNO01000001">
    <property type="protein sequence ID" value="SIR14534.1"/>
    <property type="molecule type" value="Genomic_DNA"/>
</dbReference>
<protein>
    <submittedName>
        <fullName evidence="2">Uncharacterized protein</fullName>
    </submittedName>
</protein>
<feature type="region of interest" description="Disordered" evidence="1">
    <location>
        <begin position="1"/>
        <end position="20"/>
    </location>
</feature>
<dbReference type="InterPro" id="IPR055755">
    <property type="entry name" value="DUF7331"/>
</dbReference>
<organism evidence="2 3">
    <name type="scientific">Haladaptatus litoreus</name>
    <dbReference type="NCBI Taxonomy" id="553468"/>
    <lineage>
        <taxon>Archaea</taxon>
        <taxon>Methanobacteriati</taxon>
        <taxon>Methanobacteriota</taxon>
        <taxon>Stenosarchaea group</taxon>
        <taxon>Halobacteria</taxon>
        <taxon>Halobacteriales</taxon>
        <taxon>Haladaptataceae</taxon>
        <taxon>Haladaptatus</taxon>
    </lineage>
</organism>
<name>A0A1N6YIX2_9EURY</name>